<dbReference type="STRING" id="570519.SAMN04488116_0501"/>
<dbReference type="InterPro" id="IPR000086">
    <property type="entry name" value="NUDIX_hydrolase_dom"/>
</dbReference>
<organism evidence="3 4">
    <name type="scientific">Flagellimonas flava</name>
    <dbReference type="NCBI Taxonomy" id="570519"/>
    <lineage>
        <taxon>Bacteria</taxon>
        <taxon>Pseudomonadati</taxon>
        <taxon>Bacteroidota</taxon>
        <taxon>Flavobacteriia</taxon>
        <taxon>Flavobacteriales</taxon>
        <taxon>Flavobacteriaceae</taxon>
        <taxon>Flagellimonas</taxon>
    </lineage>
</organism>
<dbReference type="Proteomes" id="UP000184532">
    <property type="component" value="Unassembled WGS sequence"/>
</dbReference>
<dbReference type="RefSeq" id="WP_073176317.1">
    <property type="nucleotide sequence ID" value="NZ_FQWL01000001.1"/>
</dbReference>
<dbReference type="Gene3D" id="3.90.79.10">
    <property type="entry name" value="Nucleoside Triphosphate Pyrophosphohydrolase"/>
    <property type="match status" value="1"/>
</dbReference>
<accession>A0A1M5I7Q7</accession>
<dbReference type="GO" id="GO:0016787">
    <property type="term" value="F:hydrolase activity"/>
    <property type="evidence" value="ECO:0007669"/>
    <property type="project" value="UniProtKB-KW"/>
</dbReference>
<dbReference type="PANTHER" id="PTHR10885:SF0">
    <property type="entry name" value="ISOPENTENYL-DIPHOSPHATE DELTA-ISOMERASE"/>
    <property type="match status" value="1"/>
</dbReference>
<sequence>MDELVDILDDYGNYTGHTCLKSEAHLKGLFHPTVHIWFYTNKGQILWQQRGAQKDTHPLLWDVSVAGHIGAGEDMAIAAVREVQEEIGLEILPSELHEIGFFKSVHKHSDTLIDKEFHHTFCCELKVSLHKLTKQETEVEDLKFIEIGTFEKRVEQNELEGFVPHDLSYYQVIVGALKKRL</sequence>
<proteinExistence type="predicted"/>
<evidence type="ECO:0000259" key="2">
    <source>
        <dbReference type="PROSITE" id="PS51462"/>
    </source>
</evidence>
<name>A0A1M5I7Q7_9FLAO</name>
<dbReference type="CDD" id="cd04692">
    <property type="entry name" value="NUDIX_Hydrolase"/>
    <property type="match status" value="1"/>
</dbReference>
<evidence type="ECO:0000313" key="3">
    <source>
        <dbReference type="EMBL" id="SHG24292.1"/>
    </source>
</evidence>
<evidence type="ECO:0000313" key="4">
    <source>
        <dbReference type="Proteomes" id="UP000184532"/>
    </source>
</evidence>
<dbReference type="PROSITE" id="PS51462">
    <property type="entry name" value="NUDIX"/>
    <property type="match status" value="1"/>
</dbReference>
<feature type="domain" description="Nudix hydrolase" evidence="2">
    <location>
        <begin position="29"/>
        <end position="168"/>
    </location>
</feature>
<dbReference type="Pfam" id="PF00293">
    <property type="entry name" value="NUDIX"/>
    <property type="match status" value="1"/>
</dbReference>
<evidence type="ECO:0000256" key="1">
    <source>
        <dbReference type="ARBA" id="ARBA00022801"/>
    </source>
</evidence>
<keyword evidence="1" id="KW-0378">Hydrolase</keyword>
<dbReference type="SUPFAM" id="SSF55811">
    <property type="entry name" value="Nudix"/>
    <property type="match status" value="1"/>
</dbReference>
<reference evidence="4" key="1">
    <citation type="submission" date="2016-11" db="EMBL/GenBank/DDBJ databases">
        <authorList>
            <person name="Varghese N."/>
            <person name="Submissions S."/>
        </authorList>
    </citation>
    <scope>NUCLEOTIDE SEQUENCE [LARGE SCALE GENOMIC DNA]</scope>
    <source>
        <strain evidence="4">DSM 22638</strain>
    </source>
</reference>
<dbReference type="InterPro" id="IPR015797">
    <property type="entry name" value="NUDIX_hydrolase-like_dom_sf"/>
</dbReference>
<dbReference type="InterPro" id="IPR020084">
    <property type="entry name" value="NUDIX_hydrolase_CS"/>
</dbReference>
<dbReference type="PANTHER" id="PTHR10885">
    <property type="entry name" value="ISOPENTENYL-DIPHOSPHATE DELTA-ISOMERASE"/>
    <property type="match status" value="1"/>
</dbReference>
<dbReference type="OrthoDB" id="9786032at2"/>
<dbReference type="AlphaFoldDB" id="A0A1M5I7Q7"/>
<keyword evidence="4" id="KW-1185">Reference proteome</keyword>
<dbReference type="EMBL" id="FQWL01000001">
    <property type="protein sequence ID" value="SHG24292.1"/>
    <property type="molecule type" value="Genomic_DNA"/>
</dbReference>
<protein>
    <submittedName>
        <fullName evidence="3">NUDIX domain-containing protein</fullName>
    </submittedName>
</protein>
<dbReference type="PROSITE" id="PS00893">
    <property type="entry name" value="NUDIX_BOX"/>
    <property type="match status" value="1"/>
</dbReference>
<gene>
    <name evidence="3" type="ORF">SAMN04488116_0501</name>
</gene>